<proteinExistence type="predicted"/>
<feature type="non-terminal residue" evidence="2">
    <location>
        <position position="525"/>
    </location>
</feature>
<name>A0A9P1GI44_9DINO</name>
<feature type="non-terminal residue" evidence="2">
    <location>
        <position position="1"/>
    </location>
</feature>
<accession>A0A9P1GI44</accession>
<feature type="compositionally biased region" description="Basic residues" evidence="1">
    <location>
        <begin position="140"/>
        <end position="155"/>
    </location>
</feature>
<reference evidence="3 4" key="2">
    <citation type="submission" date="2024-05" db="EMBL/GenBank/DDBJ databases">
        <authorList>
            <person name="Chen Y."/>
            <person name="Shah S."/>
            <person name="Dougan E. K."/>
            <person name="Thang M."/>
            <person name="Chan C."/>
        </authorList>
    </citation>
    <scope>NUCLEOTIDE SEQUENCE [LARGE SCALE GENOMIC DNA]</scope>
</reference>
<dbReference type="EMBL" id="CAMXCT010005001">
    <property type="protein sequence ID" value="CAI4011069.1"/>
    <property type="molecule type" value="Genomic_DNA"/>
</dbReference>
<dbReference type="EMBL" id="CAMXCT020005001">
    <property type="protein sequence ID" value="CAL1164444.1"/>
    <property type="molecule type" value="Genomic_DNA"/>
</dbReference>
<evidence type="ECO:0000313" key="4">
    <source>
        <dbReference type="Proteomes" id="UP001152797"/>
    </source>
</evidence>
<feature type="region of interest" description="Disordered" evidence="1">
    <location>
        <begin position="101"/>
        <end position="175"/>
    </location>
</feature>
<dbReference type="EMBL" id="CAMXCT030005001">
    <property type="protein sequence ID" value="CAL4798381.1"/>
    <property type="molecule type" value="Genomic_DNA"/>
</dbReference>
<dbReference type="Proteomes" id="UP001152797">
    <property type="component" value="Unassembled WGS sequence"/>
</dbReference>
<evidence type="ECO:0000256" key="1">
    <source>
        <dbReference type="SAM" id="MobiDB-lite"/>
    </source>
</evidence>
<organism evidence="2">
    <name type="scientific">Cladocopium goreaui</name>
    <dbReference type="NCBI Taxonomy" id="2562237"/>
    <lineage>
        <taxon>Eukaryota</taxon>
        <taxon>Sar</taxon>
        <taxon>Alveolata</taxon>
        <taxon>Dinophyceae</taxon>
        <taxon>Suessiales</taxon>
        <taxon>Symbiodiniaceae</taxon>
        <taxon>Cladocopium</taxon>
    </lineage>
</organism>
<evidence type="ECO:0000313" key="2">
    <source>
        <dbReference type="EMBL" id="CAI4011069.1"/>
    </source>
</evidence>
<keyword evidence="4" id="KW-1185">Reference proteome</keyword>
<reference evidence="2" key="1">
    <citation type="submission" date="2022-10" db="EMBL/GenBank/DDBJ databases">
        <authorList>
            <person name="Chen Y."/>
            <person name="Dougan E. K."/>
            <person name="Chan C."/>
            <person name="Rhodes N."/>
            <person name="Thang M."/>
        </authorList>
    </citation>
    <scope>NUCLEOTIDE SEQUENCE</scope>
</reference>
<sequence>ANFKYLAEAGKAPSGYSSQKLDSAFINRISSEIQVKMASEEAYPWVCPCGRLNKKTANLCALCWGHWTKGFKHDVTPKKSTYAGDSQWTNSWEKWEEWPEGWNTSSDWEDWDESASAGRAGSQSPRARQHQQDAQSPRGRMTKGKGKGKWKGKGKAKGEQMANPFASGKGASSSLPQWPAWETPEVAVSPFQSAQSSKNSTMQEMASHLRLAYKERDTPTEVQAFLDKADKEYSRNNIKSLHAATKSLDHAQKALRDAVNAKKDHRLQWTKHVSEGIKIWEAQLESYRVHQSTLAEHAARARAEIEASRKVLKEVSDNTVKEGNLSIPQPIQEEAEDVANENSVDPEEQKLRDQLQGVLNACAGSLGLQSAPQEIQIEASEDEKDQAPHSKRPRSVEPMKPAADQTRSLATDLIVGGDAVSMMQTAQVDSGNAEQDGNNPEVDFEDAMLMQGFMSGLALLQLEARVKRRSYEAHDEELKGGLSVKTGHLASQIVVCAWEVNQGKIEIELHSGRRLQGCLAGLTTL</sequence>
<gene>
    <name evidence="2" type="ORF">C1SCF055_LOCUS36269</name>
</gene>
<feature type="region of interest" description="Disordered" evidence="1">
    <location>
        <begin position="379"/>
        <end position="404"/>
    </location>
</feature>
<comment type="caution">
    <text evidence="2">The sequence shown here is derived from an EMBL/GenBank/DDBJ whole genome shotgun (WGS) entry which is preliminary data.</text>
</comment>
<protein>
    <submittedName>
        <fullName evidence="3">Catechol O-methyltransferase</fullName>
    </submittedName>
</protein>
<evidence type="ECO:0000313" key="3">
    <source>
        <dbReference type="EMBL" id="CAL4798381.1"/>
    </source>
</evidence>
<dbReference type="AlphaFoldDB" id="A0A9P1GI44"/>